<evidence type="ECO:0000313" key="2">
    <source>
        <dbReference type="EMBL" id="VFJ44475.1"/>
    </source>
</evidence>
<dbReference type="EMBL" id="CAADEZ010000017">
    <property type="protein sequence ID" value="VFJ44475.1"/>
    <property type="molecule type" value="Genomic_DNA"/>
</dbReference>
<dbReference type="AlphaFoldDB" id="A0A450VP79"/>
<name>A0A450VP79_9GAMM</name>
<evidence type="ECO:0000256" key="1">
    <source>
        <dbReference type="SAM" id="MobiDB-lite"/>
    </source>
</evidence>
<reference evidence="3" key="1">
    <citation type="submission" date="2019-02" db="EMBL/GenBank/DDBJ databases">
        <authorList>
            <person name="Gruber-Vodicka R. H."/>
            <person name="Seah K. B. B."/>
        </authorList>
    </citation>
    <scope>NUCLEOTIDE SEQUENCE</scope>
    <source>
        <strain evidence="2">BECK_BZ163</strain>
        <strain evidence="3">BECK_BZ164</strain>
    </source>
</reference>
<sequence length="159" mass="17260">MPLDPEYPAEHLAFMSDDADLKVLLCHGATRERLPDCAVRILDLDAEAQAGCEPKCDFSQAPTGGRGDSEPKIPAPGCNRGHGSVGASPSRISLTFPKPYLGILVLGPDSDKSHFGSHPTQRCETEDVSREGVAFARRRRRLTLDELVAGALLRYSIYI</sequence>
<dbReference type="SUPFAM" id="SSF56801">
    <property type="entry name" value="Acetyl-CoA synthetase-like"/>
    <property type="match status" value="1"/>
</dbReference>
<dbReference type="Gene3D" id="3.40.50.980">
    <property type="match status" value="1"/>
</dbReference>
<organism evidence="3">
    <name type="scientific">Candidatus Kentrum sp. FM</name>
    <dbReference type="NCBI Taxonomy" id="2126340"/>
    <lineage>
        <taxon>Bacteria</taxon>
        <taxon>Pseudomonadati</taxon>
        <taxon>Pseudomonadota</taxon>
        <taxon>Gammaproteobacteria</taxon>
        <taxon>Candidatus Kentrum</taxon>
    </lineage>
</organism>
<evidence type="ECO:0008006" key="4">
    <source>
        <dbReference type="Google" id="ProtNLM"/>
    </source>
</evidence>
<protein>
    <recommendedName>
        <fullName evidence="4">AMP-binding enzyme</fullName>
    </recommendedName>
</protein>
<dbReference type="EMBL" id="CAADFL010000020">
    <property type="protein sequence ID" value="VFK06578.1"/>
    <property type="molecule type" value="Genomic_DNA"/>
</dbReference>
<proteinExistence type="predicted"/>
<feature type="region of interest" description="Disordered" evidence="1">
    <location>
        <begin position="60"/>
        <end position="84"/>
    </location>
</feature>
<evidence type="ECO:0000313" key="3">
    <source>
        <dbReference type="EMBL" id="VFK06578.1"/>
    </source>
</evidence>
<gene>
    <name evidence="2" type="ORF">BECKFM1743A_GA0114220_100172</name>
    <name evidence="3" type="ORF">BECKFM1743B_GA0114221_100203</name>
</gene>
<accession>A0A450VP79</accession>